<dbReference type="Pfam" id="PF11708">
    <property type="entry name" value="Slu7"/>
    <property type="match status" value="1"/>
</dbReference>
<dbReference type="InterPro" id="IPR021715">
    <property type="entry name" value="Slu7_dom"/>
</dbReference>
<protein>
    <recommendedName>
        <fullName evidence="7">Pre-mRNA-splicing factor SLU7</fullName>
    </recommendedName>
</protein>
<feature type="compositionally biased region" description="Basic and acidic residues" evidence="8">
    <location>
        <begin position="459"/>
        <end position="470"/>
    </location>
</feature>
<reference evidence="10" key="1">
    <citation type="submission" date="2021-01" db="EMBL/GenBank/DDBJ databases">
        <authorList>
            <person name="Corre E."/>
            <person name="Pelletier E."/>
            <person name="Niang G."/>
            <person name="Scheremetjew M."/>
            <person name="Finn R."/>
            <person name="Kale V."/>
            <person name="Holt S."/>
            <person name="Cochrane G."/>
            <person name="Meng A."/>
            <person name="Brown T."/>
            <person name="Cohen L."/>
        </authorList>
    </citation>
    <scope>NUCLEOTIDE SEQUENCE</scope>
    <source>
        <strain evidence="10">NY070348D</strain>
    </source>
</reference>
<feature type="region of interest" description="Disordered" evidence="8">
    <location>
        <begin position="156"/>
        <end position="223"/>
    </location>
</feature>
<evidence type="ECO:0000256" key="4">
    <source>
        <dbReference type="ARBA" id="ARBA00022728"/>
    </source>
</evidence>
<keyword evidence="5 7" id="KW-0508">mRNA splicing</keyword>
<feature type="region of interest" description="Disordered" evidence="8">
    <location>
        <begin position="441"/>
        <end position="482"/>
    </location>
</feature>
<feature type="compositionally biased region" description="Basic and acidic residues" evidence="8">
    <location>
        <begin position="178"/>
        <end position="192"/>
    </location>
</feature>
<evidence type="ECO:0000256" key="8">
    <source>
        <dbReference type="SAM" id="MobiDB-lite"/>
    </source>
</evidence>
<dbReference type="GO" id="GO:0000398">
    <property type="term" value="P:mRNA splicing, via spliceosome"/>
    <property type="evidence" value="ECO:0007669"/>
    <property type="project" value="UniProtKB-UniRule"/>
</dbReference>
<organism evidence="10">
    <name type="scientific">Mucochytrium quahogii</name>
    <dbReference type="NCBI Taxonomy" id="96639"/>
    <lineage>
        <taxon>Eukaryota</taxon>
        <taxon>Sar</taxon>
        <taxon>Stramenopiles</taxon>
        <taxon>Bigyra</taxon>
        <taxon>Labyrinthulomycetes</taxon>
        <taxon>Thraustochytrida</taxon>
        <taxon>Thraustochytriidae</taxon>
        <taxon>Mucochytrium</taxon>
    </lineage>
</organism>
<accession>A0A7S2WBJ8</accession>
<feature type="region of interest" description="Disordered" evidence="8">
    <location>
        <begin position="1"/>
        <end position="83"/>
    </location>
</feature>
<feature type="compositionally biased region" description="Basic and acidic residues" evidence="8">
    <location>
        <begin position="8"/>
        <end position="24"/>
    </location>
</feature>
<keyword evidence="4 7" id="KW-0747">Spliceosome</keyword>
<evidence type="ECO:0000256" key="1">
    <source>
        <dbReference type="ARBA" id="ARBA00004123"/>
    </source>
</evidence>
<comment type="function">
    <text evidence="7">Involved in pre-mRNA splicing.</text>
</comment>
<feature type="compositionally biased region" description="Basic and acidic residues" evidence="8">
    <location>
        <begin position="156"/>
        <end position="171"/>
    </location>
</feature>
<evidence type="ECO:0000256" key="3">
    <source>
        <dbReference type="ARBA" id="ARBA00022664"/>
    </source>
</evidence>
<comment type="subcellular location">
    <subcellularLocation>
        <location evidence="1 7">Nucleus</location>
    </subcellularLocation>
</comment>
<keyword evidence="3 7" id="KW-0507">mRNA processing</keyword>
<name>A0A7S2WBJ8_9STRA</name>
<sequence>MSGQGGRLSREELKKKKAIDDARKSGQLPPEVDSDGNLINPHIPEFMSKVPFYLREQQDTDETTTLRHQKVSKDKHQGLGEDDGWYKRGKDVFVKESSRAKKRKKKAKGGCKNCGALTHDAKNCMERPRKRGAVWTGKDIASDEIKQKKLELSFDASRDRWNGYDPDEHLKKTVSLHKKVEIEKKKKLMEEKKKKKQDGEDSSDESDSDDVLGIKQKESQLKASVRNREDVAKYLLNLDPDSAYYDPKTRSMRANPNPDVDPSQAVFAGDNFLRVSGDTVDMAASQLFAWEESKRGSGDAHLQANPTAVMLAHKNFKTAQEKIKAEKKKTLDEKYGKQEVPDKKLLPSATMVEEQYVEYTADGRIKNPGSALKSGTHVPKYAEDVLEGNHTRVWGSYFDRNNMQFGYACCYQTVRNSYCTGASGRIAKMESVVVNATEQPREMLESGKGMTPPSQTTVDPKEKEMEEYNRSKIRPGDPMAKP</sequence>
<evidence type="ECO:0000256" key="2">
    <source>
        <dbReference type="ARBA" id="ARBA00007203"/>
    </source>
</evidence>
<feature type="compositionally biased region" description="Basic and acidic residues" evidence="8">
    <location>
        <begin position="71"/>
        <end position="83"/>
    </location>
</feature>
<keyword evidence="6 7" id="KW-0539">Nucleus</keyword>
<proteinExistence type="inferred from homology"/>
<comment type="similarity">
    <text evidence="2 7">Belongs to the SLU7 family.</text>
</comment>
<evidence type="ECO:0000313" key="10">
    <source>
        <dbReference type="EMBL" id="CAD9678454.1"/>
    </source>
</evidence>
<gene>
    <name evidence="10" type="ORF">QSP1433_LOCUS6178</name>
</gene>
<dbReference type="PANTHER" id="PTHR12942">
    <property type="entry name" value="STEP II SPLICING FACTOR SLU7"/>
    <property type="match status" value="1"/>
</dbReference>
<evidence type="ECO:0000259" key="9">
    <source>
        <dbReference type="Pfam" id="PF11708"/>
    </source>
</evidence>
<dbReference type="InterPro" id="IPR039974">
    <property type="entry name" value="Splicing_factor_SLU7"/>
</dbReference>
<dbReference type="GO" id="GO:0030628">
    <property type="term" value="F:pre-mRNA 3'-splice site binding"/>
    <property type="evidence" value="ECO:0007669"/>
    <property type="project" value="UniProtKB-UniRule"/>
</dbReference>
<feature type="domain" description="Pre-mRNA-splicing factor SLU7" evidence="9">
    <location>
        <begin position="152"/>
        <end position="396"/>
    </location>
</feature>
<comment type="subunit">
    <text evidence="7">Associated with the spliceosome.</text>
</comment>
<dbReference type="AlphaFoldDB" id="A0A7S2WBJ8"/>
<dbReference type="GO" id="GO:0005681">
    <property type="term" value="C:spliceosomal complex"/>
    <property type="evidence" value="ECO:0007669"/>
    <property type="project" value="UniProtKB-UniRule"/>
</dbReference>
<dbReference type="EMBL" id="HBHK01009876">
    <property type="protein sequence ID" value="CAD9678454.1"/>
    <property type="molecule type" value="Transcribed_RNA"/>
</dbReference>
<dbReference type="PANTHER" id="PTHR12942:SF2">
    <property type="entry name" value="PRE-MRNA-SPLICING FACTOR SLU7"/>
    <property type="match status" value="1"/>
</dbReference>
<evidence type="ECO:0000256" key="6">
    <source>
        <dbReference type="ARBA" id="ARBA00023242"/>
    </source>
</evidence>
<evidence type="ECO:0000256" key="7">
    <source>
        <dbReference type="RuleBase" id="RU367071"/>
    </source>
</evidence>
<evidence type="ECO:0000256" key="5">
    <source>
        <dbReference type="ARBA" id="ARBA00023187"/>
    </source>
</evidence>
<feature type="compositionally biased region" description="Acidic residues" evidence="8">
    <location>
        <begin position="200"/>
        <end position="210"/>
    </location>
</feature>